<evidence type="ECO:0000313" key="2">
    <source>
        <dbReference type="EMBL" id="MFC3109375.1"/>
    </source>
</evidence>
<gene>
    <name evidence="2" type="ORF">ACFOFO_15640</name>
</gene>
<evidence type="ECO:0008006" key="4">
    <source>
        <dbReference type="Google" id="ProtNLM"/>
    </source>
</evidence>
<sequence length="193" mass="21909">MKLMRRCVLKKCSIAGVFLLLSGCADLLPHSKEDMRTPWHSYSDAQAMFDSIVPYTTTTAELKTSGIDPEKTPNVAILSHADLLRKIVAGSSIDVRLLDPELQSCLMETKSCVAYEIEQTHLDRKRFGNFWLDFLSFHRRVDISGWQFDAIVVVRNTRVIYKLWSGKPNIQQFVDERNPLGPLQGLGGSLLRR</sequence>
<reference evidence="3" key="1">
    <citation type="journal article" date="2019" name="Int. J. Syst. Evol. Microbiol.">
        <title>The Global Catalogue of Microorganisms (GCM) 10K type strain sequencing project: providing services to taxonomists for standard genome sequencing and annotation.</title>
        <authorList>
            <consortium name="The Broad Institute Genomics Platform"/>
            <consortium name="The Broad Institute Genome Sequencing Center for Infectious Disease"/>
            <person name="Wu L."/>
            <person name="Ma J."/>
        </authorList>
    </citation>
    <scope>NUCLEOTIDE SEQUENCE [LARGE SCALE GENOMIC DNA]</scope>
    <source>
        <strain evidence="3">KCTC 42986</strain>
    </source>
</reference>
<feature type="signal peptide" evidence="1">
    <location>
        <begin position="1"/>
        <end position="27"/>
    </location>
</feature>
<proteinExistence type="predicted"/>
<name>A0ABV7F618_9BURK</name>
<keyword evidence="3" id="KW-1185">Reference proteome</keyword>
<organism evidence="2 3">
    <name type="scientific">Undibacterium arcticum</name>
    <dbReference type="NCBI Taxonomy" id="1762892"/>
    <lineage>
        <taxon>Bacteria</taxon>
        <taxon>Pseudomonadati</taxon>
        <taxon>Pseudomonadota</taxon>
        <taxon>Betaproteobacteria</taxon>
        <taxon>Burkholderiales</taxon>
        <taxon>Oxalobacteraceae</taxon>
        <taxon>Undibacterium</taxon>
    </lineage>
</organism>
<dbReference type="RefSeq" id="WP_390331968.1">
    <property type="nucleotide sequence ID" value="NZ_JBHRTP010000051.1"/>
</dbReference>
<accession>A0ABV7F618</accession>
<dbReference type="Proteomes" id="UP001595530">
    <property type="component" value="Unassembled WGS sequence"/>
</dbReference>
<evidence type="ECO:0000313" key="3">
    <source>
        <dbReference type="Proteomes" id="UP001595530"/>
    </source>
</evidence>
<feature type="chain" id="PRO_5045180002" description="Lipoprotein" evidence="1">
    <location>
        <begin position="28"/>
        <end position="193"/>
    </location>
</feature>
<protein>
    <recommendedName>
        <fullName evidence="4">Lipoprotein</fullName>
    </recommendedName>
</protein>
<comment type="caution">
    <text evidence="2">The sequence shown here is derived from an EMBL/GenBank/DDBJ whole genome shotgun (WGS) entry which is preliminary data.</text>
</comment>
<evidence type="ECO:0000256" key="1">
    <source>
        <dbReference type="SAM" id="SignalP"/>
    </source>
</evidence>
<dbReference type="PROSITE" id="PS51257">
    <property type="entry name" value="PROKAR_LIPOPROTEIN"/>
    <property type="match status" value="1"/>
</dbReference>
<dbReference type="EMBL" id="JBHRTP010000051">
    <property type="protein sequence ID" value="MFC3109375.1"/>
    <property type="molecule type" value="Genomic_DNA"/>
</dbReference>
<keyword evidence="1" id="KW-0732">Signal</keyword>